<protein>
    <submittedName>
        <fullName evidence="3">Aerial mycelium formation protein</fullName>
    </submittedName>
</protein>
<feature type="domain" description="RsiG-like" evidence="2">
    <location>
        <begin position="148"/>
        <end position="207"/>
    </location>
</feature>
<feature type="domain" description="RsiG-like" evidence="2">
    <location>
        <begin position="33"/>
        <end position="109"/>
    </location>
</feature>
<dbReference type="KEGG" id="scy:SCATT_25300"/>
<sequence>MTTPQDPVNGTPDPGATVIGTGTAHTTGSAPTNLTDLTALALPRLRTLRRDAQQEEADLSYLRRLLQGRVDILRAELARRTDPPAGRPAPPPRRPVVLPAALPLLDRLPEILTDDPSAVRQSARHVTLGTPRGAEYRRLADRILDDVGLSDLSARTDTELRAGLARMEALEQDISRRRRGLQETVDGCSAEITRRYREGEARIDDLLSGA</sequence>
<dbReference type="STRING" id="1003195.SCATT_25300"/>
<dbReference type="eggNOG" id="ENOG5032UKH">
    <property type="taxonomic scope" value="Bacteria"/>
</dbReference>
<organism evidence="3 4">
    <name type="scientific">Streptantibioticus cattleyicolor (strain ATCC 35852 / DSM 46488 / JCM 4925 / NBRC 14057 / NRRL 8057)</name>
    <name type="common">Streptomyces cattleya</name>
    <dbReference type="NCBI Taxonomy" id="1003195"/>
    <lineage>
        <taxon>Bacteria</taxon>
        <taxon>Bacillati</taxon>
        <taxon>Actinomycetota</taxon>
        <taxon>Actinomycetes</taxon>
        <taxon>Kitasatosporales</taxon>
        <taxon>Streptomycetaceae</taxon>
        <taxon>Streptantibioticus</taxon>
    </lineage>
</organism>
<accession>F8K135</accession>
<keyword evidence="4" id="KW-1185">Reference proteome</keyword>
<evidence type="ECO:0000256" key="1">
    <source>
        <dbReference type="SAM" id="MobiDB-lite"/>
    </source>
</evidence>
<dbReference type="InterPro" id="IPR049575">
    <property type="entry name" value="RsiG-like"/>
</dbReference>
<accession>G8WWL3</accession>
<dbReference type="Proteomes" id="UP000007842">
    <property type="component" value="Chromosome"/>
</dbReference>
<dbReference type="PATRIC" id="fig|1003195.11.peg.4041"/>
<gene>
    <name evidence="3" type="ordered locus">SCATT_25300</name>
</gene>
<dbReference type="RefSeq" id="WP_014143282.1">
    <property type="nucleotide sequence ID" value="NC_016111.1"/>
</dbReference>
<evidence type="ECO:0000313" key="4">
    <source>
        <dbReference type="Proteomes" id="UP000007842"/>
    </source>
</evidence>
<dbReference type="Pfam" id="PF22802">
    <property type="entry name" value="RsiG"/>
    <property type="match status" value="2"/>
</dbReference>
<dbReference type="InterPro" id="IPR055209">
    <property type="entry name" value="RsiG-like_dom"/>
</dbReference>
<proteinExistence type="predicted"/>
<evidence type="ECO:0000259" key="2">
    <source>
        <dbReference type="Pfam" id="PF22802"/>
    </source>
</evidence>
<feature type="region of interest" description="Disordered" evidence="1">
    <location>
        <begin position="1"/>
        <end position="29"/>
    </location>
</feature>
<dbReference type="OrthoDB" id="5182641at2"/>
<name>F8K135_STREN</name>
<dbReference type="CDD" id="cd21107">
    <property type="entry name" value="RsiG"/>
    <property type="match status" value="1"/>
</dbReference>
<dbReference type="HOGENOM" id="CLU_091021_0_0_11"/>
<dbReference type="AlphaFoldDB" id="F8K135"/>
<reference evidence="4" key="1">
    <citation type="submission" date="2011-12" db="EMBL/GenBank/DDBJ databases">
        <title>Complete genome sequence of Streptomyces cattleya strain DSM 46488.</title>
        <authorList>
            <person name="Ou H.-Y."/>
            <person name="Li P."/>
            <person name="Zhao C."/>
            <person name="O'Hagan D."/>
            <person name="Deng Z."/>
        </authorList>
    </citation>
    <scope>NUCLEOTIDE SEQUENCE [LARGE SCALE GENOMIC DNA]</scope>
    <source>
        <strain evidence="4">ATCC 35852 / DSM 46488 / JCM 4925 / NBRC 14057 / NRRL 8057</strain>
    </source>
</reference>
<dbReference type="EMBL" id="CP003219">
    <property type="protein sequence ID" value="AEW94901.1"/>
    <property type="molecule type" value="Genomic_DNA"/>
</dbReference>
<dbReference type="KEGG" id="sct:SCAT_2539"/>
<evidence type="ECO:0000313" key="3">
    <source>
        <dbReference type="EMBL" id="AEW94901.1"/>
    </source>
</evidence>